<organism evidence="4 5">
    <name type="scientific">Porphyridium purpureum</name>
    <name type="common">Red alga</name>
    <name type="synonym">Porphyridium cruentum</name>
    <dbReference type="NCBI Taxonomy" id="35688"/>
    <lineage>
        <taxon>Eukaryota</taxon>
        <taxon>Rhodophyta</taxon>
        <taxon>Bangiophyceae</taxon>
        <taxon>Porphyridiales</taxon>
        <taxon>Porphyridiaceae</taxon>
        <taxon>Porphyridium</taxon>
    </lineage>
</organism>
<evidence type="ECO:0000313" key="4">
    <source>
        <dbReference type="EMBL" id="KAA8495276.1"/>
    </source>
</evidence>
<feature type="coiled-coil region" evidence="1">
    <location>
        <begin position="151"/>
        <end position="178"/>
    </location>
</feature>
<comment type="caution">
    <text evidence="4">The sequence shown here is derived from an EMBL/GenBank/DDBJ whole genome shotgun (WGS) entry which is preliminary data.</text>
</comment>
<feature type="transmembrane region" description="Helical" evidence="3">
    <location>
        <begin position="518"/>
        <end position="536"/>
    </location>
</feature>
<dbReference type="AlphaFoldDB" id="A0A5J4YV91"/>
<keyword evidence="3" id="KW-1133">Transmembrane helix</keyword>
<feature type="transmembrane region" description="Helical" evidence="3">
    <location>
        <begin position="418"/>
        <end position="438"/>
    </location>
</feature>
<protein>
    <submittedName>
        <fullName evidence="4">Uncharacterized protein</fullName>
    </submittedName>
</protein>
<feature type="transmembrane region" description="Helical" evidence="3">
    <location>
        <begin position="450"/>
        <end position="472"/>
    </location>
</feature>
<evidence type="ECO:0000256" key="3">
    <source>
        <dbReference type="SAM" id="Phobius"/>
    </source>
</evidence>
<name>A0A5J4YV91_PORPP</name>
<keyword evidence="3" id="KW-0472">Membrane</keyword>
<sequence>MHRPVCYKQAVRLRCAARGLRPLREKRLCDTFAAAFAVGVDTHAFTSLGAILLGSGNAVGTMHPFCLSQHQVRCPDQDAHPLLDGNVVTMLDSIVRPRGCGDKLLLMQLAVIVLLLRCLARGPGAAAFDGNFQALLQDQGLQKEVPQNNMQEQEGAKLKALEEQIQLQEKHMEREKLAPLSKTEGLGMDKTASHVGTRPKWDPNDHGKSQLVGLVKHRFAQLQLLESEKEKAQESLDSALRALELSQRRLRAFEDSRESEADQKKRAEQRAQMVKSELPQVEEQLQVLREEMERLYGESELLQATYKKLVSEYHELVGELREHPALERWLERRVGRLNPVLRAALRKSSSALVDPFVSSVKSAARMNSKLADEVQQRMNVMWGDGRSAARGNKVDVNDVGGRVSIHDTNAGDELVKGIWFYVILLFPLLMLLSFARHLIGRVRRLKLPHFILLCSAYLSLTSMVCLVASVSMNGDVVSELQKRYPALCSHGASWYLFAFLSLLGMIIRTMVQVRDPQHVSQLVASLCVFAHFYVHLWKPVIMDESVMFGKWTWMLYLVVFTLIAVERGESVLRGVLQLPISAPLDRGENLKSA</sequence>
<evidence type="ECO:0000256" key="1">
    <source>
        <dbReference type="SAM" id="Coils"/>
    </source>
</evidence>
<keyword evidence="5" id="KW-1185">Reference proteome</keyword>
<dbReference type="EMBL" id="VRMN01000003">
    <property type="protein sequence ID" value="KAA8495276.1"/>
    <property type="molecule type" value="Genomic_DNA"/>
</dbReference>
<feature type="transmembrane region" description="Helical" evidence="3">
    <location>
        <begin position="548"/>
        <end position="565"/>
    </location>
</feature>
<keyword evidence="3" id="KW-0812">Transmembrane</keyword>
<feature type="region of interest" description="Disordered" evidence="2">
    <location>
        <begin position="186"/>
        <end position="205"/>
    </location>
</feature>
<dbReference type="Proteomes" id="UP000324585">
    <property type="component" value="Unassembled WGS sequence"/>
</dbReference>
<feature type="transmembrane region" description="Helical" evidence="3">
    <location>
        <begin position="492"/>
        <end position="511"/>
    </location>
</feature>
<feature type="region of interest" description="Disordered" evidence="2">
    <location>
        <begin position="253"/>
        <end position="275"/>
    </location>
</feature>
<accession>A0A5J4YV91</accession>
<evidence type="ECO:0000256" key="2">
    <source>
        <dbReference type="SAM" id="MobiDB-lite"/>
    </source>
</evidence>
<gene>
    <name evidence="4" type="ORF">FVE85_1431</name>
</gene>
<feature type="compositionally biased region" description="Basic and acidic residues" evidence="2">
    <location>
        <begin position="253"/>
        <end position="269"/>
    </location>
</feature>
<reference evidence="5" key="1">
    <citation type="journal article" date="2019" name="Nat. Commun.">
        <title>Expansion of phycobilisome linker gene families in mesophilic red algae.</title>
        <authorList>
            <person name="Lee J."/>
            <person name="Kim D."/>
            <person name="Bhattacharya D."/>
            <person name="Yoon H.S."/>
        </authorList>
    </citation>
    <scope>NUCLEOTIDE SEQUENCE [LARGE SCALE GENOMIC DNA]</scope>
    <source>
        <strain evidence="5">CCMP 1328</strain>
    </source>
</reference>
<proteinExistence type="predicted"/>
<keyword evidence="1" id="KW-0175">Coiled coil</keyword>
<evidence type="ECO:0000313" key="5">
    <source>
        <dbReference type="Proteomes" id="UP000324585"/>
    </source>
</evidence>